<dbReference type="InterPro" id="IPR050574">
    <property type="entry name" value="HPF/YfiA_ribosome-assoc"/>
</dbReference>
<reference evidence="4 5" key="1">
    <citation type="submission" date="2013-08" db="EMBL/GenBank/DDBJ databases">
        <authorList>
            <person name="Weinstock G."/>
            <person name="Sodergren E."/>
            <person name="Wylie T."/>
            <person name="Fulton L."/>
            <person name="Fulton R."/>
            <person name="Fronick C."/>
            <person name="O'Laughlin M."/>
            <person name="Godfrey J."/>
            <person name="Miner T."/>
            <person name="Herter B."/>
            <person name="Appelbaum E."/>
            <person name="Cordes M."/>
            <person name="Lek S."/>
            <person name="Wollam A."/>
            <person name="Pepin K.H."/>
            <person name="Palsikar V.B."/>
            <person name="Mitreva M."/>
            <person name="Wilson R.K."/>
        </authorList>
    </citation>
    <scope>NUCLEOTIDE SEQUENCE [LARGE SCALE GENOMIC DNA]</scope>
    <source>
        <strain evidence="4 5">ATCC 15930</strain>
    </source>
</reference>
<dbReference type="InterPro" id="IPR036567">
    <property type="entry name" value="RHF-like"/>
</dbReference>
<keyword evidence="5" id="KW-1185">Reference proteome</keyword>
<sequence length="99" mass="11260">MEIKIQAIHFDATEQLHAFIEKKVSKLEKTYEQVQKADVSLKVVKPATAMNKQASITVSFPGNTAFAEKTCDTFEESIDQCVDSLKVQLTKIKEKQRER</sequence>
<dbReference type="CDD" id="cd00552">
    <property type="entry name" value="RaiA"/>
    <property type="match status" value="1"/>
</dbReference>
<dbReference type="EMBL" id="JNGW01000061">
    <property type="protein sequence ID" value="KDR52528.1"/>
    <property type="molecule type" value="Genomic_DNA"/>
</dbReference>
<evidence type="ECO:0000313" key="4">
    <source>
        <dbReference type="EMBL" id="KDR52528.1"/>
    </source>
</evidence>
<evidence type="ECO:0000256" key="1">
    <source>
        <dbReference type="ARBA" id="ARBA00022845"/>
    </source>
</evidence>
<protein>
    <recommendedName>
        <fullName evidence="3">Ribosome hibernation promoting factor</fullName>
    </recommendedName>
</protein>
<dbReference type="PANTHER" id="PTHR33231">
    <property type="entry name" value="30S RIBOSOMAL PROTEIN"/>
    <property type="match status" value="1"/>
</dbReference>
<dbReference type="AlphaFoldDB" id="A0A069QI45"/>
<dbReference type="InterPro" id="IPR003489">
    <property type="entry name" value="RHF/RaiA"/>
</dbReference>
<dbReference type="SUPFAM" id="SSF69754">
    <property type="entry name" value="Ribosome binding protein Y (YfiA homologue)"/>
    <property type="match status" value="1"/>
</dbReference>
<dbReference type="Proteomes" id="UP000027442">
    <property type="component" value="Unassembled WGS sequence"/>
</dbReference>
<dbReference type="eggNOG" id="COG1544">
    <property type="taxonomic scope" value="Bacteria"/>
</dbReference>
<dbReference type="GO" id="GO:0022627">
    <property type="term" value="C:cytosolic small ribosomal subunit"/>
    <property type="evidence" value="ECO:0007669"/>
    <property type="project" value="TreeGrafter"/>
</dbReference>
<proteinExistence type="predicted"/>
<organism evidence="4 5">
    <name type="scientific">Hoylesella loescheii DSM 19665 = JCM 12249 = ATCC 15930</name>
    <dbReference type="NCBI Taxonomy" id="1122985"/>
    <lineage>
        <taxon>Bacteria</taxon>
        <taxon>Pseudomonadati</taxon>
        <taxon>Bacteroidota</taxon>
        <taxon>Bacteroidia</taxon>
        <taxon>Bacteroidales</taxon>
        <taxon>Prevotellaceae</taxon>
        <taxon>Hoylesella</taxon>
    </lineage>
</organism>
<evidence type="ECO:0000256" key="3">
    <source>
        <dbReference type="ARBA" id="ARBA00041148"/>
    </source>
</evidence>
<dbReference type="HOGENOM" id="CLU_071472_5_1_10"/>
<comment type="caution">
    <text evidence="4">The sequence shown here is derived from an EMBL/GenBank/DDBJ whole genome shotgun (WGS) entry which is preliminary data.</text>
</comment>
<dbReference type="Gene3D" id="3.30.160.100">
    <property type="entry name" value="Ribosome hibernation promotion factor-like"/>
    <property type="match status" value="1"/>
</dbReference>
<comment type="subunit">
    <text evidence="2">Associates exclusively with 100S ribosomes, which are dimers of 70S ribosomes.</text>
</comment>
<dbReference type="PATRIC" id="fig|1122985.7.peg.1468"/>
<dbReference type="RefSeq" id="WP_018967907.1">
    <property type="nucleotide sequence ID" value="NZ_KB899218.1"/>
</dbReference>
<dbReference type="NCBIfam" id="TIGR00741">
    <property type="entry name" value="yfiA"/>
    <property type="match status" value="1"/>
</dbReference>
<evidence type="ECO:0000313" key="5">
    <source>
        <dbReference type="Proteomes" id="UP000027442"/>
    </source>
</evidence>
<dbReference type="PANTHER" id="PTHR33231:SF1">
    <property type="entry name" value="30S RIBOSOMAL PROTEIN"/>
    <property type="match status" value="1"/>
</dbReference>
<gene>
    <name evidence="4" type="ORF">HMPREF1991_01415</name>
</gene>
<dbReference type="GO" id="GO:0043024">
    <property type="term" value="F:ribosomal small subunit binding"/>
    <property type="evidence" value="ECO:0007669"/>
    <property type="project" value="TreeGrafter"/>
</dbReference>
<dbReference type="Pfam" id="PF02482">
    <property type="entry name" value="Ribosomal_S30AE"/>
    <property type="match status" value="1"/>
</dbReference>
<evidence type="ECO:0000256" key="2">
    <source>
        <dbReference type="ARBA" id="ARBA00038695"/>
    </source>
</evidence>
<keyword evidence="1" id="KW-0810">Translation regulation</keyword>
<dbReference type="GO" id="GO:0045900">
    <property type="term" value="P:negative regulation of translational elongation"/>
    <property type="evidence" value="ECO:0007669"/>
    <property type="project" value="TreeGrafter"/>
</dbReference>
<name>A0A069QI45_HOYLO</name>
<accession>A0A069QI45</accession>